<evidence type="ECO:0008006" key="4">
    <source>
        <dbReference type="Google" id="ProtNLM"/>
    </source>
</evidence>
<organism evidence="2 3">
    <name type="scientific">Amycolatopsis mongoliensis</name>
    <dbReference type="NCBI Taxonomy" id="715475"/>
    <lineage>
        <taxon>Bacteria</taxon>
        <taxon>Bacillati</taxon>
        <taxon>Actinomycetota</taxon>
        <taxon>Actinomycetes</taxon>
        <taxon>Pseudonocardiales</taxon>
        <taxon>Pseudonocardiaceae</taxon>
        <taxon>Amycolatopsis</taxon>
    </lineage>
</organism>
<dbReference type="KEGG" id="amog:QRX60_04635"/>
<gene>
    <name evidence="2" type="ORF">QRX60_04635</name>
</gene>
<keyword evidence="3" id="KW-1185">Reference proteome</keyword>
<reference evidence="2 3" key="1">
    <citation type="submission" date="2023-06" db="EMBL/GenBank/DDBJ databases">
        <authorList>
            <person name="Oyuntsetseg B."/>
            <person name="Kim S.B."/>
        </authorList>
    </citation>
    <scope>NUCLEOTIDE SEQUENCE [LARGE SCALE GENOMIC DNA]</scope>
    <source>
        <strain evidence="2 3">4-36</strain>
    </source>
</reference>
<protein>
    <recommendedName>
        <fullName evidence="4">Secreted protein</fullName>
    </recommendedName>
</protein>
<dbReference type="AlphaFoldDB" id="A0A9Y2JT81"/>
<feature type="chain" id="PRO_5040718671" description="Secreted protein" evidence="1">
    <location>
        <begin position="22"/>
        <end position="120"/>
    </location>
</feature>
<keyword evidence="1" id="KW-0732">Signal</keyword>
<feature type="signal peptide" evidence="1">
    <location>
        <begin position="1"/>
        <end position="21"/>
    </location>
</feature>
<name>A0A9Y2JT81_9PSEU</name>
<dbReference type="Proteomes" id="UP001239397">
    <property type="component" value="Chromosome"/>
</dbReference>
<evidence type="ECO:0000313" key="2">
    <source>
        <dbReference type="EMBL" id="WIY03159.1"/>
    </source>
</evidence>
<dbReference type="RefSeq" id="WP_285999560.1">
    <property type="nucleotide sequence ID" value="NZ_CP127295.1"/>
</dbReference>
<evidence type="ECO:0000313" key="3">
    <source>
        <dbReference type="Proteomes" id="UP001239397"/>
    </source>
</evidence>
<dbReference type="EMBL" id="CP127295">
    <property type="protein sequence ID" value="WIY03159.1"/>
    <property type="molecule type" value="Genomic_DNA"/>
</dbReference>
<sequence>MRPFAIAGLFAAAVLTGGCTAAPAAQTPQPVPTTTTVTAEPVTVTATTTETVPTTVTSVVTKAKAAPKTTRPKAEDCRTGGCLNAARGMSQEDVDRERDAWLATHPGWCAVGTTGAVAPC</sequence>
<dbReference type="PROSITE" id="PS51257">
    <property type="entry name" value="PROKAR_LIPOPROTEIN"/>
    <property type="match status" value="1"/>
</dbReference>
<accession>A0A9Y2JT81</accession>
<proteinExistence type="predicted"/>
<evidence type="ECO:0000256" key="1">
    <source>
        <dbReference type="SAM" id="SignalP"/>
    </source>
</evidence>